<accession>A0ABU9Y3I8</accession>
<keyword evidence="3" id="KW-1185">Reference proteome</keyword>
<gene>
    <name evidence="2" type="ORF">ABC974_11955</name>
</gene>
<evidence type="ECO:0000313" key="2">
    <source>
        <dbReference type="EMBL" id="MEN2790344.1"/>
    </source>
</evidence>
<feature type="region of interest" description="Disordered" evidence="1">
    <location>
        <begin position="125"/>
        <end position="155"/>
    </location>
</feature>
<sequence length="155" mass="16226">MELLTPDIRIGLRANAAASIAIHGAYDPAPLLKLFNPLGAATWLATELDSDGDTLFGLADLGFGYPELGYFSLSEIAALRLPFGLGIERDIGFSSVVPLSIWADFARQAGSILGAQHLLRPVEAHHRARAEAADNPGDATTPNPDPLPPSDTGGG</sequence>
<dbReference type="Proteomes" id="UP001419910">
    <property type="component" value="Unassembled WGS sequence"/>
</dbReference>
<dbReference type="EMBL" id="JBDIME010000008">
    <property type="protein sequence ID" value="MEN2790344.1"/>
    <property type="molecule type" value="Genomic_DNA"/>
</dbReference>
<evidence type="ECO:0000313" key="3">
    <source>
        <dbReference type="Proteomes" id="UP001419910"/>
    </source>
</evidence>
<dbReference type="RefSeq" id="WP_343888977.1">
    <property type="nucleotide sequence ID" value="NZ_BAAAEH010000016.1"/>
</dbReference>
<protein>
    <submittedName>
        <fullName evidence="2">DUF2958 domain-containing protein</fullName>
    </submittedName>
</protein>
<name>A0ABU9Y3I8_9SPHN</name>
<proteinExistence type="predicted"/>
<reference evidence="2 3" key="1">
    <citation type="submission" date="2024-05" db="EMBL/GenBank/DDBJ databases">
        <authorList>
            <person name="Liu Q."/>
            <person name="Xin Y.-H."/>
        </authorList>
    </citation>
    <scope>NUCLEOTIDE SEQUENCE [LARGE SCALE GENOMIC DNA]</scope>
    <source>
        <strain evidence="2 3">CGMCC 1.10181</strain>
    </source>
</reference>
<organism evidence="2 3">
    <name type="scientific">Sphingomonas oligophenolica</name>
    <dbReference type="NCBI Taxonomy" id="301154"/>
    <lineage>
        <taxon>Bacteria</taxon>
        <taxon>Pseudomonadati</taxon>
        <taxon>Pseudomonadota</taxon>
        <taxon>Alphaproteobacteria</taxon>
        <taxon>Sphingomonadales</taxon>
        <taxon>Sphingomonadaceae</taxon>
        <taxon>Sphingomonas</taxon>
    </lineage>
</organism>
<dbReference type="Pfam" id="PF11171">
    <property type="entry name" value="DUF2958"/>
    <property type="match status" value="1"/>
</dbReference>
<dbReference type="InterPro" id="IPR021341">
    <property type="entry name" value="DUF2958"/>
</dbReference>
<comment type="caution">
    <text evidence="2">The sequence shown here is derived from an EMBL/GenBank/DDBJ whole genome shotgun (WGS) entry which is preliminary data.</text>
</comment>
<evidence type="ECO:0000256" key="1">
    <source>
        <dbReference type="SAM" id="MobiDB-lite"/>
    </source>
</evidence>